<reference evidence="1" key="1">
    <citation type="submission" date="2022-07" db="EMBL/GenBank/DDBJ databases">
        <title>Phylogenomic reconstructions and comparative analyses of Kickxellomycotina fungi.</title>
        <authorList>
            <person name="Reynolds N.K."/>
            <person name="Stajich J.E."/>
            <person name="Barry K."/>
            <person name="Grigoriev I.V."/>
            <person name="Crous P."/>
            <person name="Smith M.E."/>
        </authorList>
    </citation>
    <scope>NUCLEOTIDE SEQUENCE</scope>
    <source>
        <strain evidence="1">Benny 63K</strain>
    </source>
</reference>
<protein>
    <submittedName>
        <fullName evidence="1">Uncharacterized protein</fullName>
    </submittedName>
</protein>
<evidence type="ECO:0000313" key="2">
    <source>
        <dbReference type="Proteomes" id="UP001150581"/>
    </source>
</evidence>
<gene>
    <name evidence="1" type="ORF">LPJ66_007606</name>
</gene>
<dbReference type="EMBL" id="JANBPG010001381">
    <property type="protein sequence ID" value="KAJ1890224.1"/>
    <property type="molecule type" value="Genomic_DNA"/>
</dbReference>
<accession>A0ACC1I9T5</accession>
<proteinExistence type="predicted"/>
<name>A0ACC1I9T5_9FUNG</name>
<sequence>MLDLGGVTPGLNVDTAFGIVWALFASPVFAALIMAVTYTTGGLKTHAFMLYMLIAGTAIAARYRAPAIGRKIDWSQHTILLTGGCHGIGLGLLHKLAAAAPGNAKRIAVVDILDLPEGAPSGVSLYRCNLADIEQLKPIVDQITADMGPVTMLINNAGTVCSKVLSEQSFQDMHRVVGVNMLAPMELTRLLLPGMLASPDAHIVFVSSVLGFIGIPELTTYTATKAALAIFSESLKLELVARQGARHVRTTAVFPSQVDSGMFSGVRIPQWLAPNMSPDAVAARIFQCLESASGLDIYLPLYANLGPVYMILPRAGRSIVHWIGSSLDAMRTYRGHSLYQNKTSAA</sequence>
<evidence type="ECO:0000313" key="1">
    <source>
        <dbReference type="EMBL" id="KAJ1890224.1"/>
    </source>
</evidence>
<organism evidence="1 2">
    <name type="scientific">Kickxella alabastrina</name>
    <dbReference type="NCBI Taxonomy" id="61397"/>
    <lineage>
        <taxon>Eukaryota</taxon>
        <taxon>Fungi</taxon>
        <taxon>Fungi incertae sedis</taxon>
        <taxon>Zoopagomycota</taxon>
        <taxon>Kickxellomycotina</taxon>
        <taxon>Kickxellomycetes</taxon>
        <taxon>Kickxellales</taxon>
        <taxon>Kickxellaceae</taxon>
        <taxon>Kickxella</taxon>
    </lineage>
</organism>
<keyword evidence="2" id="KW-1185">Reference proteome</keyword>
<comment type="caution">
    <text evidence="1">The sequence shown here is derived from an EMBL/GenBank/DDBJ whole genome shotgun (WGS) entry which is preliminary data.</text>
</comment>
<dbReference type="Proteomes" id="UP001150581">
    <property type="component" value="Unassembled WGS sequence"/>
</dbReference>